<proteinExistence type="predicted"/>
<protein>
    <recommendedName>
        <fullName evidence="3">Lipoprotein</fullName>
    </recommendedName>
</protein>
<reference evidence="1 2" key="1">
    <citation type="submission" date="2023-01" db="EMBL/GenBank/DDBJ databases">
        <title>Psychroserpens ponticola sp. nov., isolated from seawater.</title>
        <authorList>
            <person name="Kristyanto S."/>
            <person name="Jung J."/>
            <person name="Kim J.M."/>
            <person name="Jeon C.O."/>
        </authorList>
    </citation>
    <scope>NUCLEOTIDE SEQUENCE [LARGE SCALE GENOMIC DNA]</scope>
    <source>
        <strain evidence="1 2">MSW6</strain>
    </source>
</reference>
<accession>A0ABY7S4H8</accession>
<dbReference type="RefSeq" id="WP_249995518.1">
    <property type="nucleotide sequence ID" value="NZ_CP116221.1"/>
</dbReference>
<dbReference type="EMBL" id="CP116221">
    <property type="protein sequence ID" value="WCO02805.1"/>
    <property type="molecule type" value="Genomic_DNA"/>
</dbReference>
<evidence type="ECO:0000313" key="1">
    <source>
        <dbReference type="EMBL" id="WCO02805.1"/>
    </source>
</evidence>
<keyword evidence="2" id="KW-1185">Reference proteome</keyword>
<dbReference type="Proteomes" id="UP001202717">
    <property type="component" value="Chromosome"/>
</dbReference>
<name>A0ABY7S4H8_9FLAO</name>
<evidence type="ECO:0000313" key="2">
    <source>
        <dbReference type="Proteomes" id="UP001202717"/>
    </source>
</evidence>
<organism evidence="1 2">
    <name type="scientific">Psychroserpens ponticola</name>
    <dbReference type="NCBI Taxonomy" id="2932268"/>
    <lineage>
        <taxon>Bacteria</taxon>
        <taxon>Pseudomonadati</taxon>
        <taxon>Bacteroidota</taxon>
        <taxon>Flavobacteriia</taxon>
        <taxon>Flavobacteriales</taxon>
        <taxon>Flavobacteriaceae</taxon>
        <taxon>Psychroserpens</taxon>
    </lineage>
</organism>
<sequence>MNTKLILILAAVFTLSISCTEEDANEIVEQLEGLDDCHQNVLTEMLAIYEEYETQIAAVSDSDPNLACLERERIARDFLMEFLILESGINNTNTLENAGCLPYQIDSLLNEVGNYISLFDEEILRYEECEW</sequence>
<evidence type="ECO:0008006" key="3">
    <source>
        <dbReference type="Google" id="ProtNLM"/>
    </source>
</evidence>
<dbReference type="PROSITE" id="PS51257">
    <property type="entry name" value="PROKAR_LIPOPROTEIN"/>
    <property type="match status" value="1"/>
</dbReference>
<gene>
    <name evidence="1" type="ORF">MUN68_004775</name>
</gene>